<evidence type="ECO:0000313" key="3">
    <source>
        <dbReference type="WBParaSite" id="PSAMB.scaffold1723size28392.g14658.t1"/>
    </source>
</evidence>
<feature type="transmembrane region" description="Helical" evidence="1">
    <location>
        <begin position="56"/>
        <end position="76"/>
    </location>
</feature>
<dbReference type="Proteomes" id="UP000887566">
    <property type="component" value="Unplaced"/>
</dbReference>
<keyword evidence="1" id="KW-1133">Transmembrane helix</keyword>
<sequence>MAAVSAPMFAVAVRNAQEYDEFVYDCECDERSDCHCTELLVERAKGPPLTYISGPVIGVIALLPVLGCLMFMFVALNKRATHGTYSPSRQEMSGARVQMNPIMKPPQEELLIQRWSPT</sequence>
<accession>A0A914VAW3</accession>
<dbReference type="WBParaSite" id="PSAMB.scaffold1723size28392.g14658.t1">
    <property type="protein sequence ID" value="PSAMB.scaffold1723size28392.g14658.t1"/>
    <property type="gene ID" value="PSAMB.scaffold1723size28392.g14658"/>
</dbReference>
<keyword evidence="1" id="KW-0472">Membrane</keyword>
<keyword evidence="1" id="KW-0812">Transmembrane</keyword>
<proteinExistence type="predicted"/>
<keyword evidence="2" id="KW-1185">Reference proteome</keyword>
<evidence type="ECO:0000313" key="2">
    <source>
        <dbReference type="Proteomes" id="UP000887566"/>
    </source>
</evidence>
<protein>
    <submittedName>
        <fullName evidence="3">Uncharacterized protein</fullName>
    </submittedName>
</protein>
<name>A0A914VAW3_9BILA</name>
<reference evidence="3" key="1">
    <citation type="submission" date="2022-11" db="UniProtKB">
        <authorList>
            <consortium name="WormBaseParasite"/>
        </authorList>
    </citation>
    <scope>IDENTIFICATION</scope>
</reference>
<organism evidence="2 3">
    <name type="scientific">Plectus sambesii</name>
    <dbReference type="NCBI Taxonomy" id="2011161"/>
    <lineage>
        <taxon>Eukaryota</taxon>
        <taxon>Metazoa</taxon>
        <taxon>Ecdysozoa</taxon>
        <taxon>Nematoda</taxon>
        <taxon>Chromadorea</taxon>
        <taxon>Plectida</taxon>
        <taxon>Plectina</taxon>
        <taxon>Plectoidea</taxon>
        <taxon>Plectidae</taxon>
        <taxon>Plectus</taxon>
    </lineage>
</organism>
<dbReference type="AlphaFoldDB" id="A0A914VAW3"/>
<evidence type="ECO:0000256" key="1">
    <source>
        <dbReference type="SAM" id="Phobius"/>
    </source>
</evidence>